<evidence type="ECO:0000313" key="2">
    <source>
        <dbReference type="Proteomes" id="UP001177021"/>
    </source>
</evidence>
<reference evidence="1" key="1">
    <citation type="submission" date="2023-10" db="EMBL/GenBank/DDBJ databases">
        <authorList>
            <person name="Rodriguez Cubillos JULIANA M."/>
            <person name="De Vega J."/>
        </authorList>
    </citation>
    <scope>NUCLEOTIDE SEQUENCE</scope>
</reference>
<protein>
    <submittedName>
        <fullName evidence="1">Uncharacterized protein</fullName>
    </submittedName>
</protein>
<dbReference type="EMBL" id="CASHSV030000513">
    <property type="protein sequence ID" value="CAJ2666967.1"/>
    <property type="molecule type" value="Genomic_DNA"/>
</dbReference>
<dbReference type="Proteomes" id="UP001177021">
    <property type="component" value="Unassembled WGS sequence"/>
</dbReference>
<proteinExistence type="predicted"/>
<comment type="caution">
    <text evidence="1">The sequence shown here is derived from an EMBL/GenBank/DDBJ whole genome shotgun (WGS) entry which is preliminary data.</text>
</comment>
<sequence length="334" mass="37849">MSFLRKHINISLNSLSTLRRLSTLTQKPFPDKPTATYYDNLAADAANSGDFDSLLNLLNKRIKDGFYNTKRTFSFITNTNFTPSLLNDVVTTISRLNPGITRRNALESLVTRLCKLRRPNDALNVVESMSRVGDFELKACTFHPILNFLTRDRSLDHARHVVVVMTRLDVQPDVTAHNYFLMTHCITGNVEDAVGVLRTIEDEGLCVDERTYDALVLGACRKGNVVGAMVLVRRMVDDGVYMLYSTHIHVIEALLKMNCSEQGLSYVRCFTGKDKALDCELFRCLGGKLVEMNKLKEAMLVFREMDERGLQMSDKMREIYEMNVGVGNDDKLLE</sequence>
<evidence type="ECO:0000313" key="1">
    <source>
        <dbReference type="EMBL" id="CAJ2666967.1"/>
    </source>
</evidence>
<organism evidence="1 2">
    <name type="scientific">Trifolium pratense</name>
    <name type="common">Red clover</name>
    <dbReference type="NCBI Taxonomy" id="57577"/>
    <lineage>
        <taxon>Eukaryota</taxon>
        <taxon>Viridiplantae</taxon>
        <taxon>Streptophyta</taxon>
        <taxon>Embryophyta</taxon>
        <taxon>Tracheophyta</taxon>
        <taxon>Spermatophyta</taxon>
        <taxon>Magnoliopsida</taxon>
        <taxon>eudicotyledons</taxon>
        <taxon>Gunneridae</taxon>
        <taxon>Pentapetalae</taxon>
        <taxon>rosids</taxon>
        <taxon>fabids</taxon>
        <taxon>Fabales</taxon>
        <taxon>Fabaceae</taxon>
        <taxon>Papilionoideae</taxon>
        <taxon>50 kb inversion clade</taxon>
        <taxon>NPAAA clade</taxon>
        <taxon>Hologalegina</taxon>
        <taxon>IRL clade</taxon>
        <taxon>Trifolieae</taxon>
        <taxon>Trifolium</taxon>
    </lineage>
</organism>
<keyword evidence="2" id="KW-1185">Reference proteome</keyword>
<gene>
    <name evidence="1" type="ORF">MILVUS5_LOCUS31682</name>
</gene>
<name>A0ACB0LBU1_TRIPR</name>
<accession>A0ACB0LBU1</accession>